<feature type="compositionally biased region" description="Basic and acidic residues" evidence="11">
    <location>
        <begin position="1"/>
        <end position="12"/>
    </location>
</feature>
<evidence type="ECO:0000313" key="13">
    <source>
        <dbReference type="Proteomes" id="UP001296104"/>
    </source>
</evidence>
<dbReference type="InterPro" id="IPR038506">
    <property type="entry name" value="GLE1-like_sf"/>
</dbReference>
<evidence type="ECO:0000256" key="2">
    <source>
        <dbReference type="ARBA" id="ARBA00011056"/>
    </source>
</evidence>
<feature type="compositionally biased region" description="Polar residues" evidence="11">
    <location>
        <begin position="219"/>
        <end position="237"/>
    </location>
</feature>
<evidence type="ECO:0000256" key="4">
    <source>
        <dbReference type="ARBA" id="ARBA00022816"/>
    </source>
</evidence>
<protein>
    <recommendedName>
        <fullName evidence="9">mRNA export factor GLE1</fullName>
    </recommendedName>
    <alternativeName>
        <fullName evidence="10">Nucleoporin GLE1</fullName>
    </alternativeName>
</protein>
<keyword evidence="6" id="KW-0811">Translocation</keyword>
<dbReference type="AlphaFoldDB" id="A0AAI9E8M5"/>
<evidence type="ECO:0000256" key="11">
    <source>
        <dbReference type="SAM" id="MobiDB-lite"/>
    </source>
</evidence>
<dbReference type="PANTHER" id="PTHR12960">
    <property type="entry name" value="GLE-1-RELATED"/>
    <property type="match status" value="1"/>
</dbReference>
<evidence type="ECO:0000256" key="10">
    <source>
        <dbReference type="ARBA" id="ARBA00029983"/>
    </source>
</evidence>
<keyword evidence="7" id="KW-0906">Nuclear pore complex</keyword>
<dbReference type="GO" id="GO:0000822">
    <property type="term" value="F:inositol hexakisphosphate binding"/>
    <property type="evidence" value="ECO:0007669"/>
    <property type="project" value="TreeGrafter"/>
</dbReference>
<comment type="similarity">
    <text evidence="2">Belongs to the GLE1 family.</text>
</comment>
<comment type="caution">
    <text evidence="12">The sequence shown here is derived from an EMBL/GenBank/DDBJ whole genome shotgun (WGS) entry which is preliminary data.</text>
</comment>
<comment type="subcellular location">
    <subcellularLocation>
        <location evidence="1">Nucleus</location>
        <location evidence="1">Nuclear pore complex</location>
    </subcellularLocation>
</comment>
<keyword evidence="4" id="KW-0509">mRNA transport</keyword>
<evidence type="ECO:0000256" key="7">
    <source>
        <dbReference type="ARBA" id="ARBA00023132"/>
    </source>
</evidence>
<feature type="region of interest" description="Disordered" evidence="11">
    <location>
        <begin position="106"/>
        <end position="240"/>
    </location>
</feature>
<gene>
    <name evidence="12" type="ORF">LECACI_7A002316</name>
</gene>
<keyword evidence="8" id="KW-0539">Nucleus</keyword>
<dbReference type="GO" id="GO:0005543">
    <property type="term" value="F:phospholipid binding"/>
    <property type="evidence" value="ECO:0007669"/>
    <property type="project" value="TreeGrafter"/>
</dbReference>
<organism evidence="12 13">
    <name type="scientific">Lecanosticta acicola</name>
    <dbReference type="NCBI Taxonomy" id="111012"/>
    <lineage>
        <taxon>Eukaryota</taxon>
        <taxon>Fungi</taxon>
        <taxon>Dikarya</taxon>
        <taxon>Ascomycota</taxon>
        <taxon>Pezizomycotina</taxon>
        <taxon>Dothideomycetes</taxon>
        <taxon>Dothideomycetidae</taxon>
        <taxon>Mycosphaerellales</taxon>
        <taxon>Mycosphaerellaceae</taxon>
        <taxon>Lecanosticta</taxon>
    </lineage>
</organism>
<dbReference type="GO" id="GO:0005737">
    <property type="term" value="C:cytoplasm"/>
    <property type="evidence" value="ECO:0007669"/>
    <property type="project" value="TreeGrafter"/>
</dbReference>
<dbReference type="GO" id="GO:0016973">
    <property type="term" value="P:poly(A)+ mRNA export from nucleus"/>
    <property type="evidence" value="ECO:0007669"/>
    <property type="project" value="InterPro"/>
</dbReference>
<evidence type="ECO:0000256" key="9">
    <source>
        <dbReference type="ARBA" id="ARBA00026227"/>
    </source>
</evidence>
<dbReference type="InterPro" id="IPR012476">
    <property type="entry name" value="GLE1"/>
</dbReference>
<evidence type="ECO:0000256" key="8">
    <source>
        <dbReference type="ARBA" id="ARBA00023242"/>
    </source>
</evidence>
<evidence type="ECO:0000256" key="5">
    <source>
        <dbReference type="ARBA" id="ARBA00022927"/>
    </source>
</evidence>
<evidence type="ECO:0000256" key="1">
    <source>
        <dbReference type="ARBA" id="ARBA00004567"/>
    </source>
</evidence>
<evidence type="ECO:0000256" key="6">
    <source>
        <dbReference type="ARBA" id="ARBA00023010"/>
    </source>
</evidence>
<dbReference type="Gene3D" id="1.25.40.510">
    <property type="entry name" value="GLE1-like"/>
    <property type="match status" value="2"/>
</dbReference>
<accession>A0AAI9E8M5</accession>
<dbReference type="GO" id="GO:0015031">
    <property type="term" value="P:protein transport"/>
    <property type="evidence" value="ECO:0007669"/>
    <property type="project" value="UniProtKB-KW"/>
</dbReference>
<keyword evidence="13" id="KW-1185">Reference proteome</keyword>
<evidence type="ECO:0000313" key="12">
    <source>
        <dbReference type="EMBL" id="CAK3891648.1"/>
    </source>
</evidence>
<keyword evidence="5" id="KW-0653">Protein transport</keyword>
<dbReference type="Pfam" id="PF07817">
    <property type="entry name" value="GLE1"/>
    <property type="match status" value="2"/>
</dbReference>
<dbReference type="PANTHER" id="PTHR12960:SF0">
    <property type="entry name" value="MRNA EXPORT FACTOR GLE1"/>
    <property type="match status" value="1"/>
</dbReference>
<keyword evidence="3" id="KW-0813">Transport</keyword>
<reference evidence="12" key="1">
    <citation type="submission" date="2023-11" db="EMBL/GenBank/DDBJ databases">
        <authorList>
            <person name="Alioto T."/>
            <person name="Alioto T."/>
            <person name="Gomez Garrido J."/>
        </authorList>
    </citation>
    <scope>NUCLEOTIDE SEQUENCE</scope>
</reference>
<proteinExistence type="inferred from homology"/>
<dbReference type="EMBL" id="CAVMBE010000010">
    <property type="protein sequence ID" value="CAK3891648.1"/>
    <property type="molecule type" value="Genomic_DNA"/>
</dbReference>
<dbReference type="Proteomes" id="UP001296104">
    <property type="component" value="Unassembled WGS sequence"/>
</dbReference>
<dbReference type="GO" id="GO:0044614">
    <property type="term" value="C:nuclear pore cytoplasmic filaments"/>
    <property type="evidence" value="ECO:0007669"/>
    <property type="project" value="TreeGrafter"/>
</dbReference>
<feature type="compositionally biased region" description="Basic and acidic residues" evidence="11">
    <location>
        <begin position="106"/>
        <end position="175"/>
    </location>
</feature>
<name>A0AAI9E8M5_9PEZI</name>
<sequence>MSSPFRRTDHARQSPSRQHVNGTRHSHRQSQNGAESAQFLEDLKRLLINDQRELHKQLDERALEQQKLQVKALEDSLAKHNASRKEAEDVLEQYYLDQERARIRRAQEEAEKKEEARRKLEEERRKQEEQKRQIAAQREREEAQRAAEQQKREEAEKALQKAAKEKEETDRKAREQAAAQEAAAKEAEKRRQALAQASQQQQPPPPSSATAQADGVPVASSSTPAQPTAVSASSSGLSDGIVTSADERKKVHSAYLDIHNRLKELRAQADGGGKNPNAWKLRDPNLRNLSEWRHELRTRVNQISRTDKEGNKATIQRVQQTLDRGASLSAAYTADVSGFFYKNPKGPGEPIQGNLVLLFLLNHFVKLFFGIIEREVLPLPPHERSHAADHVGNMAVQVFATPKYWAEGNYTFIDILWAKFHKKLPLLFGVRGGQQDELIIPWASCFASITLRDFRNSRALPKNPAPARLYWEALARILNTPTERQTLIHYQIIQGLLHQTAIPRFIAFYGQIGILTLKHALFEFPKTAPANKGAQREANAIRNLAVVFDNDLHLKL</sequence>
<evidence type="ECO:0000256" key="3">
    <source>
        <dbReference type="ARBA" id="ARBA00022448"/>
    </source>
</evidence>
<dbReference type="GO" id="GO:0031369">
    <property type="term" value="F:translation initiation factor binding"/>
    <property type="evidence" value="ECO:0007669"/>
    <property type="project" value="TreeGrafter"/>
</dbReference>
<feature type="region of interest" description="Disordered" evidence="11">
    <location>
        <begin position="1"/>
        <end position="37"/>
    </location>
</feature>